<dbReference type="OMA" id="CEHCLPV"/>
<keyword evidence="2" id="KW-0812">Transmembrane</keyword>
<dbReference type="GO" id="GO:0006915">
    <property type="term" value="P:apoptotic process"/>
    <property type="evidence" value="ECO:0007669"/>
    <property type="project" value="InterPro"/>
</dbReference>
<evidence type="ECO:0000256" key="1">
    <source>
        <dbReference type="PROSITE-ProRule" id="PRU00206"/>
    </source>
</evidence>
<dbReference type="PANTHER" id="PTHR46875">
    <property type="entry name" value="TUMOR NECROSIS FACTOR RECEPTOR SUPERFAMILY MEMBER 5"/>
    <property type="match status" value="1"/>
</dbReference>
<reference evidence="4" key="1">
    <citation type="submission" date="2025-08" db="UniProtKB">
        <authorList>
            <consortium name="Ensembl"/>
        </authorList>
    </citation>
    <scope>IDENTIFICATION</scope>
</reference>
<proteinExistence type="predicted"/>
<dbReference type="InterPro" id="IPR001368">
    <property type="entry name" value="TNFR/NGFR_Cys_rich_reg"/>
</dbReference>
<keyword evidence="2" id="KW-0472">Membrane</keyword>
<dbReference type="GO" id="GO:0035631">
    <property type="term" value="C:CD40 receptor complex"/>
    <property type="evidence" value="ECO:0007669"/>
    <property type="project" value="TreeGrafter"/>
</dbReference>
<organism evidence="4 5">
    <name type="scientific">Hippocampus comes</name>
    <name type="common">Tiger tail seahorse</name>
    <dbReference type="NCBI Taxonomy" id="109280"/>
    <lineage>
        <taxon>Eukaryota</taxon>
        <taxon>Metazoa</taxon>
        <taxon>Chordata</taxon>
        <taxon>Craniata</taxon>
        <taxon>Vertebrata</taxon>
        <taxon>Euteleostomi</taxon>
        <taxon>Actinopterygii</taxon>
        <taxon>Neopterygii</taxon>
        <taxon>Teleostei</taxon>
        <taxon>Neoteleostei</taxon>
        <taxon>Acanthomorphata</taxon>
        <taxon>Syngnathiaria</taxon>
        <taxon>Syngnathiformes</taxon>
        <taxon>Syngnathoidei</taxon>
        <taxon>Syngnathidae</taxon>
        <taxon>Hippocampus</taxon>
    </lineage>
</organism>
<dbReference type="GO" id="GO:0009897">
    <property type="term" value="C:external side of plasma membrane"/>
    <property type="evidence" value="ECO:0007669"/>
    <property type="project" value="TreeGrafter"/>
</dbReference>
<dbReference type="Gene3D" id="2.10.50.10">
    <property type="entry name" value="Tumor Necrosis Factor Receptor, subunit A, domain 2"/>
    <property type="match status" value="3"/>
</dbReference>
<name>A0A3Q2ZJG0_HIPCM</name>
<evidence type="ECO:0000313" key="5">
    <source>
        <dbReference type="Proteomes" id="UP000264820"/>
    </source>
</evidence>
<dbReference type="AlphaFoldDB" id="A0A3Q2ZJG0"/>
<dbReference type="SUPFAM" id="SSF57586">
    <property type="entry name" value="TNF receptor-like"/>
    <property type="match status" value="2"/>
</dbReference>
<keyword evidence="1" id="KW-1015">Disulfide bond</keyword>
<dbReference type="InterPro" id="IPR008063">
    <property type="entry name" value="Fas_rcpt"/>
</dbReference>
<dbReference type="GO" id="GO:0006955">
    <property type="term" value="P:immune response"/>
    <property type="evidence" value="ECO:0007669"/>
    <property type="project" value="InterPro"/>
</dbReference>
<accession>A0A3Q2ZJG0</accession>
<comment type="caution">
    <text evidence="1">Lacks conserved residue(s) required for the propagation of feature annotation.</text>
</comment>
<keyword evidence="5" id="KW-1185">Reference proteome</keyword>
<dbReference type="PANTHER" id="PTHR46875:SF2">
    <property type="entry name" value="TUMOR NECROSIS FACTOR RECEPTOR SUPERFAMILY MEMBER 5-LIKE ISOFORM X1"/>
    <property type="match status" value="1"/>
</dbReference>
<dbReference type="SMART" id="SM00208">
    <property type="entry name" value="TNFR"/>
    <property type="match status" value="4"/>
</dbReference>
<feature type="transmembrane region" description="Helical" evidence="2">
    <location>
        <begin position="183"/>
        <end position="204"/>
    </location>
</feature>
<feature type="domain" description="TNFR-Cys" evidence="3">
    <location>
        <begin position="42"/>
        <end position="84"/>
    </location>
</feature>
<dbReference type="GeneTree" id="ENSGT00950000183126"/>
<dbReference type="Ensembl" id="ENSHCOT00000027623.1">
    <property type="protein sequence ID" value="ENSHCOP00000026548.1"/>
    <property type="gene ID" value="ENSHCOG00000017586.1"/>
</dbReference>
<protein>
    <submittedName>
        <fullName evidence="4">Tumor necrosis factor receptor superfamily member 5-like</fullName>
    </submittedName>
</protein>
<dbReference type="Pfam" id="PF00020">
    <property type="entry name" value="TNFR_c6"/>
    <property type="match status" value="2"/>
</dbReference>
<keyword evidence="2" id="KW-1133">Transmembrane helix</keyword>
<evidence type="ECO:0000313" key="4">
    <source>
        <dbReference type="Ensembl" id="ENSHCOP00000026548.1"/>
    </source>
</evidence>
<evidence type="ECO:0000259" key="3">
    <source>
        <dbReference type="PROSITE" id="PS50050"/>
    </source>
</evidence>
<dbReference type="InterPro" id="IPR052135">
    <property type="entry name" value="TNFRSF5"/>
</dbReference>
<dbReference type="PROSITE" id="PS00652">
    <property type="entry name" value="TNFR_NGFR_1"/>
    <property type="match status" value="1"/>
</dbReference>
<dbReference type="Proteomes" id="UP000264820">
    <property type="component" value="Unplaced"/>
</dbReference>
<sequence>MADAKCNAEKYLSRAGRCCDRCPAGSFVRADCDRAAETRCDACGRGLYTATRNHLTRCRVCKSCSASNNQMTAEACAADKDTVCKCVSGFFCSGDPCDHCMPATSCPLGSGVKVQSRPSINLSGGANDTICTPCGNGTYSNVSDSHSACQSHTRCEDLGRVLKTAGTSTADAICGDFKTDCPWILPAGLWLGFVLTILVVLGLMSWKAKCKSIKTARTNVAIPEERTITESLVKPSMQTHKTFDQSEMTKACQFTLLDLGNKQHNGNYSVKLEDSFSI</sequence>
<dbReference type="GO" id="GO:0004888">
    <property type="term" value="F:transmembrane signaling receptor activity"/>
    <property type="evidence" value="ECO:0007669"/>
    <property type="project" value="InterPro"/>
</dbReference>
<dbReference type="GO" id="GO:0002768">
    <property type="term" value="P:immune response-regulating cell surface receptor signaling pathway"/>
    <property type="evidence" value="ECO:0007669"/>
    <property type="project" value="TreeGrafter"/>
</dbReference>
<feature type="disulfide bond" evidence="1">
    <location>
        <begin position="43"/>
        <end position="58"/>
    </location>
</feature>
<reference evidence="4" key="2">
    <citation type="submission" date="2025-09" db="UniProtKB">
        <authorList>
            <consortium name="Ensembl"/>
        </authorList>
    </citation>
    <scope>IDENTIFICATION</scope>
</reference>
<dbReference type="PRINTS" id="PR01680">
    <property type="entry name" value="TNFACTORR6"/>
</dbReference>
<evidence type="ECO:0000256" key="2">
    <source>
        <dbReference type="SAM" id="Phobius"/>
    </source>
</evidence>
<dbReference type="PROSITE" id="PS50050">
    <property type="entry name" value="TNFR_NGFR_2"/>
    <property type="match status" value="1"/>
</dbReference>
<dbReference type="STRING" id="109280.ENSHCOP00000026548"/>
<feature type="repeat" description="TNFR-Cys" evidence="1">
    <location>
        <begin position="42"/>
        <end position="84"/>
    </location>
</feature>